<dbReference type="Pfam" id="PF13343">
    <property type="entry name" value="SBP_bac_6"/>
    <property type="match status" value="1"/>
</dbReference>
<dbReference type="PROSITE" id="PS51257">
    <property type="entry name" value="PROKAR_LIPOPROTEIN"/>
    <property type="match status" value="1"/>
</dbReference>
<dbReference type="Gene3D" id="3.40.190.10">
    <property type="entry name" value="Periplasmic binding protein-like II"/>
    <property type="match status" value="2"/>
</dbReference>
<keyword evidence="4" id="KW-1185">Reference proteome</keyword>
<name>A0ABW9GXD2_9FIRM</name>
<sequence>MKKKLVGILLSLSLLVSLAACGGGGSDKVIIYSNADEEAIQVIENVLNENGYEGQYEIQTFGTSELGGKLLAEGTDIEADMVTMSSFYLESAQDAHDMFVDFTWDVNTEKETPKYIAPLTAQEGAIIVNEKMAEESNLDLPKSIKDLADPKYQDLLAVVDIDSSSTAWLMTQALIETYGEEEATDILAGIYKNANNHIEASGSGPLNKVASGEVPLGFGLRHQVLQKANEGIPVSIIDPEEGNFTLSESLAIIKKDNQEKIDKMQEMTKLIIEKGRPEIQKVYPGVLYQGETAPAGQESNNLKTFSKPLTAELLKEHQDLSTKAKGLAQGK</sequence>
<evidence type="ECO:0000256" key="1">
    <source>
        <dbReference type="ARBA" id="ARBA00022729"/>
    </source>
</evidence>
<feature type="signal peptide" evidence="2">
    <location>
        <begin position="1"/>
        <end position="19"/>
    </location>
</feature>
<proteinExistence type="predicted"/>
<dbReference type="Proteomes" id="UP001631949">
    <property type="component" value="Unassembled WGS sequence"/>
</dbReference>
<evidence type="ECO:0000256" key="2">
    <source>
        <dbReference type="SAM" id="SignalP"/>
    </source>
</evidence>
<comment type="caution">
    <text evidence="3">The sequence shown here is derived from an EMBL/GenBank/DDBJ whole genome shotgun (WGS) entry which is preliminary data.</text>
</comment>
<dbReference type="EMBL" id="JBJUVG010000001">
    <property type="protein sequence ID" value="MFM9412803.1"/>
    <property type="molecule type" value="Genomic_DNA"/>
</dbReference>
<dbReference type="PANTHER" id="PTHR30006">
    <property type="entry name" value="THIAMINE-BINDING PERIPLASMIC PROTEIN-RELATED"/>
    <property type="match status" value="1"/>
</dbReference>
<accession>A0ABW9GXD2</accession>
<evidence type="ECO:0000313" key="4">
    <source>
        <dbReference type="Proteomes" id="UP001631949"/>
    </source>
</evidence>
<dbReference type="SUPFAM" id="SSF53850">
    <property type="entry name" value="Periplasmic binding protein-like II"/>
    <property type="match status" value="1"/>
</dbReference>
<evidence type="ECO:0000313" key="3">
    <source>
        <dbReference type="EMBL" id="MFM9412803.1"/>
    </source>
</evidence>
<protein>
    <submittedName>
        <fullName evidence="3">Extracellular solute-binding protein</fullName>
    </submittedName>
</protein>
<reference evidence="3 4" key="1">
    <citation type="journal article" date="2016" name="Int. J. Syst. Evol. Microbiol.">
        <title>Peptococcus simiae sp. nov., isolated from rhesus macaque faeces and emended description of the genus Peptococcus.</title>
        <authorList>
            <person name="Shkoporov A.N."/>
            <person name="Efimov B.A."/>
            <person name="Kondova I."/>
            <person name="Ouwerling B."/>
            <person name="Chaplin A.V."/>
            <person name="Shcherbakova V.A."/>
            <person name="Langermans J.A.M."/>
        </authorList>
    </citation>
    <scope>NUCLEOTIDE SEQUENCE [LARGE SCALE GENOMIC DNA]</scope>
    <source>
        <strain evidence="3 4">M108</strain>
    </source>
</reference>
<organism evidence="3 4">
    <name type="scientific">Peptococcus simiae</name>
    <dbReference type="NCBI Taxonomy" id="1643805"/>
    <lineage>
        <taxon>Bacteria</taxon>
        <taxon>Bacillati</taxon>
        <taxon>Bacillota</taxon>
        <taxon>Clostridia</taxon>
        <taxon>Eubacteriales</taxon>
        <taxon>Peptococcaceae</taxon>
        <taxon>Peptococcus</taxon>
    </lineage>
</organism>
<gene>
    <name evidence="3" type="ORF">ACKQTC_00185</name>
</gene>
<feature type="chain" id="PRO_5046717286" evidence="2">
    <location>
        <begin position="20"/>
        <end position="331"/>
    </location>
</feature>
<dbReference type="RefSeq" id="WP_408976434.1">
    <property type="nucleotide sequence ID" value="NZ_JBJUVG010000001.1"/>
</dbReference>
<keyword evidence="1 2" id="KW-0732">Signal</keyword>